<dbReference type="Pfam" id="PF00059">
    <property type="entry name" value="Lectin_C"/>
    <property type="match status" value="1"/>
</dbReference>
<evidence type="ECO:0000313" key="3">
    <source>
        <dbReference type="Ensembl" id="ENSPCEP00000015749.1"/>
    </source>
</evidence>
<feature type="domain" description="C-type lectin" evidence="2">
    <location>
        <begin position="40"/>
        <end position="145"/>
    </location>
</feature>
<dbReference type="PROSITE" id="PS50041">
    <property type="entry name" value="C_TYPE_LECTIN_2"/>
    <property type="match status" value="1"/>
</dbReference>
<dbReference type="PANTHER" id="PTHR46746">
    <property type="entry name" value="KILLER CELL LECTIN-LIKE RECEPTOR SUBFAMILY F MEMBER 2"/>
    <property type="match status" value="1"/>
</dbReference>
<accession>A0A8C8S768</accession>
<dbReference type="InterPro" id="IPR001304">
    <property type="entry name" value="C-type_lectin-like"/>
</dbReference>
<name>A0A8C8S768_9SAUR</name>
<sequence>AAQMKFYKREMSWLQDIAGKLEASPQGSGCKLCPPNWLLHGDKCYWLSKESKTWKESHDYCAAKNSQMPMFQDQDEKEFIKNITEGKYPVWIGFHLTTSMGNSTWVDGSQLEKPGTLIILDVPVANSFWCGALGNFHSSLHIPKCYFQSEPQKK</sequence>
<dbReference type="Gene3D" id="3.10.100.10">
    <property type="entry name" value="Mannose-Binding Protein A, subunit A"/>
    <property type="match status" value="1"/>
</dbReference>
<protein>
    <recommendedName>
        <fullName evidence="2">C-type lectin domain-containing protein</fullName>
    </recommendedName>
</protein>
<proteinExistence type="predicted"/>
<dbReference type="Ensembl" id="ENSPCET00000016305.1">
    <property type="protein sequence ID" value="ENSPCEP00000015749.1"/>
    <property type="gene ID" value="ENSPCEG00000012422.1"/>
</dbReference>
<dbReference type="GO" id="GO:0005886">
    <property type="term" value="C:plasma membrane"/>
    <property type="evidence" value="ECO:0007669"/>
    <property type="project" value="TreeGrafter"/>
</dbReference>
<organism evidence="3 4">
    <name type="scientific">Pelusios castaneus</name>
    <name type="common">West African mud turtle</name>
    <dbReference type="NCBI Taxonomy" id="367368"/>
    <lineage>
        <taxon>Eukaryota</taxon>
        <taxon>Metazoa</taxon>
        <taxon>Chordata</taxon>
        <taxon>Craniata</taxon>
        <taxon>Vertebrata</taxon>
        <taxon>Euteleostomi</taxon>
        <taxon>Archelosauria</taxon>
        <taxon>Testudinata</taxon>
        <taxon>Testudines</taxon>
        <taxon>Pleurodira</taxon>
        <taxon>Pelomedusidae</taxon>
        <taxon>Pelusios</taxon>
    </lineage>
</organism>
<evidence type="ECO:0000259" key="2">
    <source>
        <dbReference type="PROSITE" id="PS50041"/>
    </source>
</evidence>
<dbReference type="SMART" id="SM00034">
    <property type="entry name" value="CLECT"/>
    <property type="match status" value="1"/>
</dbReference>
<evidence type="ECO:0000313" key="4">
    <source>
        <dbReference type="Proteomes" id="UP000694393"/>
    </source>
</evidence>
<dbReference type="SUPFAM" id="SSF56436">
    <property type="entry name" value="C-type lectin-like"/>
    <property type="match status" value="1"/>
</dbReference>
<dbReference type="Proteomes" id="UP000694393">
    <property type="component" value="Unplaced"/>
</dbReference>
<evidence type="ECO:0000256" key="1">
    <source>
        <dbReference type="ARBA" id="ARBA00022734"/>
    </source>
</evidence>
<keyword evidence="1" id="KW-0430">Lectin</keyword>
<dbReference type="PANTHER" id="PTHR46746:SF3">
    <property type="entry name" value="C-TYPE LECTIN DOMAIN-CONTAINING PROTEIN-RELATED"/>
    <property type="match status" value="1"/>
</dbReference>
<dbReference type="InterPro" id="IPR051379">
    <property type="entry name" value="C-type_Lectin_Receptor_IMM"/>
</dbReference>
<keyword evidence="4" id="KW-1185">Reference proteome</keyword>
<dbReference type="AlphaFoldDB" id="A0A8C8S768"/>
<reference evidence="3" key="2">
    <citation type="submission" date="2025-09" db="UniProtKB">
        <authorList>
            <consortium name="Ensembl"/>
        </authorList>
    </citation>
    <scope>IDENTIFICATION</scope>
</reference>
<reference evidence="3" key="1">
    <citation type="submission" date="2025-08" db="UniProtKB">
        <authorList>
            <consortium name="Ensembl"/>
        </authorList>
    </citation>
    <scope>IDENTIFICATION</scope>
</reference>
<dbReference type="InterPro" id="IPR016187">
    <property type="entry name" value="CTDL_fold"/>
</dbReference>
<dbReference type="GO" id="GO:0030246">
    <property type="term" value="F:carbohydrate binding"/>
    <property type="evidence" value="ECO:0007669"/>
    <property type="project" value="UniProtKB-KW"/>
</dbReference>
<dbReference type="InterPro" id="IPR016186">
    <property type="entry name" value="C-type_lectin-like/link_sf"/>
</dbReference>